<name>A0A855X8A8_9BACT</name>
<evidence type="ECO:0000313" key="2">
    <source>
        <dbReference type="EMBL" id="PWB74286.1"/>
    </source>
</evidence>
<evidence type="ECO:0000259" key="1">
    <source>
        <dbReference type="Pfam" id="PF13860"/>
    </source>
</evidence>
<evidence type="ECO:0000313" key="3">
    <source>
        <dbReference type="Proteomes" id="UP000250918"/>
    </source>
</evidence>
<sequence>MKGNSTTLNAARLSPFGTYSTATITSSIRMNTGQTQRKARLIFAYTNSSNYRFIEFDDVSNVIRWYDRIAGVNTQRKSVAASMSSATWYSVKVVVNGGAVTIYSGTTNFGTYTWGSTITGSVGCGYNRSNCDFDNFCVSATISSTGDWAELTGTGEASLPASFALDQNFPNPFNPTTTISFTLPTASQVTLEIYNLLGQKVRTLVDAPMTAGNHSVMWNATDQSGRSVSSGVYFYRLVAGEQTASRKMVLLK</sequence>
<gene>
    <name evidence="2" type="ORF">C3F09_04125</name>
</gene>
<accession>A0A855X8A8</accession>
<dbReference type="Proteomes" id="UP000250918">
    <property type="component" value="Unassembled WGS sequence"/>
</dbReference>
<protein>
    <recommendedName>
        <fullName evidence="1">FlgD/Vpr Ig-like domain-containing protein</fullName>
    </recommendedName>
</protein>
<proteinExistence type="predicted"/>
<dbReference type="EMBL" id="PQAP01000036">
    <property type="protein sequence ID" value="PWB74286.1"/>
    <property type="molecule type" value="Genomic_DNA"/>
</dbReference>
<dbReference type="Gene3D" id="2.60.120.560">
    <property type="entry name" value="Exo-inulinase, domain 1"/>
    <property type="match status" value="1"/>
</dbReference>
<dbReference type="InterPro" id="IPR025965">
    <property type="entry name" value="FlgD/Vpr_Ig-like"/>
</dbReference>
<dbReference type="Pfam" id="PF13860">
    <property type="entry name" value="FlgD_ig"/>
    <property type="match status" value="1"/>
</dbReference>
<dbReference type="Gene3D" id="2.60.40.4070">
    <property type="match status" value="1"/>
</dbReference>
<dbReference type="NCBIfam" id="TIGR04183">
    <property type="entry name" value="Por_Secre_tail"/>
    <property type="match status" value="1"/>
</dbReference>
<dbReference type="AlphaFoldDB" id="A0A855X8A8"/>
<dbReference type="InterPro" id="IPR026444">
    <property type="entry name" value="Secre_tail"/>
</dbReference>
<feature type="domain" description="FlgD/Vpr Ig-like" evidence="1">
    <location>
        <begin position="178"/>
        <end position="239"/>
    </location>
</feature>
<comment type="caution">
    <text evidence="2">The sequence shown here is derived from an EMBL/GenBank/DDBJ whole genome shotgun (WGS) entry which is preliminary data.</text>
</comment>
<organism evidence="2 3">
    <name type="scientific">candidate division GN15 bacterium</name>
    <dbReference type="NCBI Taxonomy" id="2072418"/>
    <lineage>
        <taxon>Bacteria</taxon>
        <taxon>candidate division GN15</taxon>
    </lineage>
</organism>
<reference evidence="2 3" key="1">
    <citation type="journal article" date="2018" name="ISME J.">
        <title>A methanotrophic archaeon couples anaerobic oxidation of methane to Fe(III) reduction.</title>
        <authorList>
            <person name="Cai C."/>
            <person name="Leu A.O."/>
            <person name="Xie G.J."/>
            <person name="Guo J."/>
            <person name="Feng Y."/>
            <person name="Zhao J.X."/>
            <person name="Tyson G.W."/>
            <person name="Yuan Z."/>
            <person name="Hu S."/>
        </authorList>
    </citation>
    <scope>NUCLEOTIDE SEQUENCE [LARGE SCALE GENOMIC DNA]</scope>
    <source>
        <strain evidence="2">FeB_12</strain>
    </source>
</reference>